<gene>
    <name evidence="1" type="ORF">HYN04_02630</name>
</gene>
<evidence type="ECO:0000313" key="2">
    <source>
        <dbReference type="Proteomes" id="UP000247763"/>
    </source>
</evidence>
<sequence length="227" mass="24563">MPKGLPRDVPDPEGELYDLEMARIRQLRDAEDFGIGPSRDLVQAPPRILEEIPRIREPNALESLIPVVGPAWDAASDLQEGDLGGAAFNTAMAIADLTPLGPAAKGVKAARLGIGVLKKGSVTAGASAKKIQRAGLSGPGMEIHHSIPLNGIGRSVQDWRNHYAFLKVLPKEVHRRLHGSWAGKPRYDPIRRIWYGTTDWQKAAPTAVAARTGDALENTREPASRGR</sequence>
<dbReference type="OrthoDB" id="7210393at2"/>
<dbReference type="AlphaFoldDB" id="A0A2Z3HJP9"/>
<proteinExistence type="predicted"/>
<protein>
    <submittedName>
        <fullName evidence="1">Uncharacterized protein</fullName>
    </submittedName>
</protein>
<accession>A0A2Z3HJP9</accession>
<name>A0A2Z3HJP9_9CAUL</name>
<evidence type="ECO:0000313" key="1">
    <source>
        <dbReference type="EMBL" id="AWM76753.1"/>
    </source>
</evidence>
<dbReference type="KEGG" id="phb:HYN04_02630"/>
<dbReference type="EMBL" id="CP029479">
    <property type="protein sequence ID" value="AWM76753.1"/>
    <property type="molecule type" value="Genomic_DNA"/>
</dbReference>
<reference evidence="2" key="1">
    <citation type="submission" date="2018-05" db="EMBL/GenBank/DDBJ databases">
        <title>Genome sequencing of Phenylobacterium sp. HYN0004.</title>
        <authorList>
            <person name="Yi H."/>
            <person name="Baek C."/>
        </authorList>
    </citation>
    <scope>NUCLEOTIDE SEQUENCE [LARGE SCALE GENOMIC DNA]</scope>
    <source>
        <strain evidence="2">HYN0004</strain>
    </source>
</reference>
<keyword evidence="2" id="KW-1185">Reference proteome</keyword>
<dbReference type="Proteomes" id="UP000247763">
    <property type="component" value="Chromosome"/>
</dbReference>
<organism evidence="1 2">
    <name type="scientific">Phenylobacterium parvum</name>
    <dbReference type="NCBI Taxonomy" id="2201350"/>
    <lineage>
        <taxon>Bacteria</taxon>
        <taxon>Pseudomonadati</taxon>
        <taxon>Pseudomonadota</taxon>
        <taxon>Alphaproteobacteria</taxon>
        <taxon>Caulobacterales</taxon>
        <taxon>Caulobacteraceae</taxon>
        <taxon>Phenylobacterium</taxon>
    </lineage>
</organism>